<dbReference type="AlphaFoldDB" id="A0A137NWR2"/>
<dbReference type="Proteomes" id="UP000070444">
    <property type="component" value="Unassembled WGS sequence"/>
</dbReference>
<keyword evidence="2" id="KW-1185">Reference proteome</keyword>
<name>A0A137NWR2_CONC2</name>
<organism evidence="1 2">
    <name type="scientific">Conidiobolus coronatus (strain ATCC 28846 / CBS 209.66 / NRRL 28638)</name>
    <name type="common">Delacroixia coronata</name>
    <dbReference type="NCBI Taxonomy" id="796925"/>
    <lineage>
        <taxon>Eukaryota</taxon>
        <taxon>Fungi</taxon>
        <taxon>Fungi incertae sedis</taxon>
        <taxon>Zoopagomycota</taxon>
        <taxon>Entomophthoromycotina</taxon>
        <taxon>Entomophthoromycetes</taxon>
        <taxon>Entomophthorales</taxon>
        <taxon>Ancylistaceae</taxon>
        <taxon>Conidiobolus</taxon>
    </lineage>
</organism>
<dbReference type="Gene3D" id="3.80.10.10">
    <property type="entry name" value="Ribonuclease Inhibitor"/>
    <property type="match status" value="1"/>
</dbReference>
<dbReference type="SUPFAM" id="SSF52047">
    <property type="entry name" value="RNI-like"/>
    <property type="match status" value="1"/>
</dbReference>
<evidence type="ECO:0000313" key="2">
    <source>
        <dbReference type="Proteomes" id="UP000070444"/>
    </source>
</evidence>
<protein>
    <recommendedName>
        <fullName evidence="3">RNI-like protein</fullName>
    </recommendedName>
</protein>
<accession>A0A137NWR2</accession>
<dbReference type="InterPro" id="IPR032675">
    <property type="entry name" value="LRR_dom_sf"/>
</dbReference>
<dbReference type="EMBL" id="KQ964658">
    <property type="protein sequence ID" value="KXN67128.1"/>
    <property type="molecule type" value="Genomic_DNA"/>
</dbReference>
<evidence type="ECO:0008006" key="3">
    <source>
        <dbReference type="Google" id="ProtNLM"/>
    </source>
</evidence>
<gene>
    <name evidence="1" type="ORF">CONCODRAFT_120917</name>
</gene>
<proteinExistence type="predicted"/>
<evidence type="ECO:0000313" key="1">
    <source>
        <dbReference type="EMBL" id="KXN67128.1"/>
    </source>
</evidence>
<reference evidence="1 2" key="1">
    <citation type="journal article" date="2015" name="Genome Biol. Evol.">
        <title>Phylogenomic analyses indicate that early fungi evolved digesting cell walls of algal ancestors of land plants.</title>
        <authorList>
            <person name="Chang Y."/>
            <person name="Wang S."/>
            <person name="Sekimoto S."/>
            <person name="Aerts A.L."/>
            <person name="Choi C."/>
            <person name="Clum A."/>
            <person name="LaButti K.M."/>
            <person name="Lindquist E.A."/>
            <person name="Yee Ngan C."/>
            <person name="Ohm R.A."/>
            <person name="Salamov A.A."/>
            <person name="Grigoriev I.V."/>
            <person name="Spatafora J.W."/>
            <person name="Berbee M.L."/>
        </authorList>
    </citation>
    <scope>NUCLEOTIDE SEQUENCE [LARGE SCALE GENOMIC DNA]</scope>
    <source>
        <strain evidence="1 2">NRRL 28638</strain>
    </source>
</reference>
<sequence>MSDAIVKNLSNSSQINWEDVLITKEFQACLQFEDLKELSLVSKLLRSKLKPKLFSNIVLNGKLFDPCFINGKNLIYEYFEFFRYIMSWNSIEEYEDSHCKELEVEPAYKEFEDQILGFKHLVKSFNLTELGSAGYYLLPLANSFSNLNTLKILNCTVSLSGFNDLLSSKDKLTSIELTYTNFTKLPTEKLKLEDVKFPKTLTNLYVYECHLGENELITNPYDFLFDKVYSGTTNDFILPSTSIPSLKNLSFLAPYYNDSGLNEFLGANNQLEFLHFKSSSLDQVKIDHFQKSKTLKKLEIVCESEMFNEVNIPTLSSIEEIEIQYLRPKVFTTIKDLCLSSPNLKKLNIIFDTYDDFANMVNRLLSDVIANSHNLKELTLWIFGDFEGAIDLKKLNNIEVLNIHANLVTLLNIEFNKSNSLKRVNLGYNETDTDLDAIKEKFNMIQDWKFEISEGSIEGVNLKYITK</sequence>